<keyword evidence="3" id="KW-1185">Reference proteome</keyword>
<evidence type="ECO:0000256" key="1">
    <source>
        <dbReference type="SAM" id="MobiDB-lite"/>
    </source>
</evidence>
<evidence type="ECO:0000313" key="2">
    <source>
        <dbReference type="EMBL" id="GII26420.1"/>
    </source>
</evidence>
<name>A0A8J3X3E0_9ACTN</name>
<reference evidence="2" key="1">
    <citation type="submission" date="2021-01" db="EMBL/GenBank/DDBJ databases">
        <title>Whole genome shotgun sequence of Planosporangium mesophilum NBRC 109066.</title>
        <authorList>
            <person name="Komaki H."/>
            <person name="Tamura T."/>
        </authorList>
    </citation>
    <scope>NUCLEOTIDE SEQUENCE</scope>
    <source>
        <strain evidence="2">NBRC 109066</strain>
    </source>
</reference>
<dbReference type="InterPro" id="IPR008964">
    <property type="entry name" value="Invasin/intimin_cell_adhesion"/>
</dbReference>
<dbReference type="Proteomes" id="UP000599074">
    <property type="component" value="Unassembled WGS sequence"/>
</dbReference>
<dbReference type="AlphaFoldDB" id="A0A8J3X3E0"/>
<sequence>MGDQRSSGADRFVTDRPPSHVNGEALPGQPVHFRLRTAVQQECTATTDPRGTAACTVTVNQPPAPSVPLVVSFDGNRDVLGSKVTATLKLQTPTTLTYTGPHAVANGESVALSAVLKDFAGGAVAGRTVDLSIGSGVTRQGCTATTAQDGAARCVVPDVRQPLNGAATGSTTLTVTVGGVPIVVPTAPNSVVALPGGTTLIVNE</sequence>
<feature type="region of interest" description="Disordered" evidence="1">
    <location>
        <begin position="1"/>
        <end position="27"/>
    </location>
</feature>
<dbReference type="GO" id="GO:0005975">
    <property type="term" value="P:carbohydrate metabolic process"/>
    <property type="evidence" value="ECO:0007669"/>
    <property type="project" value="UniProtKB-ARBA"/>
</dbReference>
<evidence type="ECO:0000313" key="3">
    <source>
        <dbReference type="Proteomes" id="UP000599074"/>
    </source>
</evidence>
<gene>
    <name evidence="2" type="ORF">Pme01_60170</name>
</gene>
<dbReference type="Gene3D" id="2.60.40.10">
    <property type="entry name" value="Immunoglobulins"/>
    <property type="match status" value="1"/>
</dbReference>
<dbReference type="EMBL" id="BOON01000077">
    <property type="protein sequence ID" value="GII26420.1"/>
    <property type="molecule type" value="Genomic_DNA"/>
</dbReference>
<accession>A0A8J3X3E0</accession>
<proteinExistence type="predicted"/>
<comment type="caution">
    <text evidence="2">The sequence shown here is derived from an EMBL/GenBank/DDBJ whole genome shotgun (WGS) entry which is preliminary data.</text>
</comment>
<dbReference type="InterPro" id="IPR013783">
    <property type="entry name" value="Ig-like_fold"/>
</dbReference>
<protein>
    <submittedName>
        <fullName evidence="2">Uncharacterized protein</fullName>
    </submittedName>
</protein>
<dbReference type="SUPFAM" id="SSF49373">
    <property type="entry name" value="Invasin/intimin cell-adhesion fragments"/>
    <property type="match status" value="1"/>
</dbReference>
<organism evidence="2 3">
    <name type="scientific">Planosporangium mesophilum</name>
    <dbReference type="NCBI Taxonomy" id="689768"/>
    <lineage>
        <taxon>Bacteria</taxon>
        <taxon>Bacillati</taxon>
        <taxon>Actinomycetota</taxon>
        <taxon>Actinomycetes</taxon>
        <taxon>Micromonosporales</taxon>
        <taxon>Micromonosporaceae</taxon>
        <taxon>Planosporangium</taxon>
    </lineage>
</organism>